<name>A0AAW6TYG0_9BACT</name>
<dbReference type="SUPFAM" id="SSF158446">
    <property type="entry name" value="IVS-encoded protein-like"/>
    <property type="match status" value="1"/>
</dbReference>
<proteinExistence type="predicted"/>
<reference evidence="1" key="1">
    <citation type="submission" date="2023-05" db="EMBL/GenBank/DDBJ databases">
        <title>Anaerotaeda fermentans gen. nov., sp. nov., a novel anaerobic planctomycete of the new family within the order Sedimentisphaerales isolated from Taman Peninsula, Russia.</title>
        <authorList>
            <person name="Khomyakova M.A."/>
            <person name="Merkel A.Y."/>
            <person name="Slobodkin A.I."/>
        </authorList>
    </citation>
    <scope>NUCLEOTIDE SEQUENCE</scope>
    <source>
        <strain evidence="1">M17dextr</strain>
    </source>
</reference>
<evidence type="ECO:0000313" key="1">
    <source>
        <dbReference type="EMBL" id="MDI6448759.1"/>
    </source>
</evidence>
<dbReference type="InterPro" id="IPR036583">
    <property type="entry name" value="23S_rRNA_IVS_sf"/>
</dbReference>
<dbReference type="RefSeq" id="WP_349244168.1">
    <property type="nucleotide sequence ID" value="NZ_JASCXX010000006.1"/>
</dbReference>
<dbReference type="Proteomes" id="UP001431776">
    <property type="component" value="Unassembled WGS sequence"/>
</dbReference>
<keyword evidence="2" id="KW-1185">Reference proteome</keyword>
<protein>
    <submittedName>
        <fullName evidence="1">Four helix bundle protein</fullName>
    </submittedName>
</protein>
<sequence>MTEARNSKQYDLEDRTLAFARAVREFVKSLKPTTANIEDGKQLVRASGSVGANYIEANESLGKKDFLMRIRICKEESKESRYWLRLVDACGEKKLEIPRQELIQEATELMNIFGSILRKSE</sequence>
<dbReference type="InterPro" id="IPR012657">
    <property type="entry name" value="23S_rRNA-intervening_sequence"/>
</dbReference>
<dbReference type="Pfam" id="PF05635">
    <property type="entry name" value="23S_rRNA_IVP"/>
    <property type="match status" value="1"/>
</dbReference>
<dbReference type="NCBIfam" id="TIGR02436">
    <property type="entry name" value="four helix bundle protein"/>
    <property type="match status" value="1"/>
</dbReference>
<evidence type="ECO:0000313" key="2">
    <source>
        <dbReference type="Proteomes" id="UP001431776"/>
    </source>
</evidence>
<gene>
    <name evidence="1" type="ORF">QJ522_06855</name>
</gene>
<dbReference type="AlphaFoldDB" id="A0AAW6TYG0"/>
<organism evidence="1 2">
    <name type="scientific">Anaerobaca lacustris</name>
    <dbReference type="NCBI Taxonomy" id="3044600"/>
    <lineage>
        <taxon>Bacteria</taxon>
        <taxon>Pseudomonadati</taxon>
        <taxon>Planctomycetota</taxon>
        <taxon>Phycisphaerae</taxon>
        <taxon>Sedimentisphaerales</taxon>
        <taxon>Anaerobacaceae</taxon>
        <taxon>Anaerobaca</taxon>
    </lineage>
</organism>
<accession>A0AAW6TYG0</accession>
<dbReference type="EMBL" id="JASCXX010000006">
    <property type="protein sequence ID" value="MDI6448759.1"/>
    <property type="molecule type" value="Genomic_DNA"/>
</dbReference>
<comment type="caution">
    <text evidence="1">The sequence shown here is derived from an EMBL/GenBank/DDBJ whole genome shotgun (WGS) entry which is preliminary data.</text>
</comment>
<dbReference type="Gene3D" id="1.20.1440.60">
    <property type="entry name" value="23S rRNA-intervening sequence"/>
    <property type="match status" value="1"/>
</dbReference>